<evidence type="ECO:0000313" key="4">
    <source>
        <dbReference type="EMBL" id="PZP56355.1"/>
    </source>
</evidence>
<dbReference type="InterPro" id="IPR006015">
    <property type="entry name" value="Universal_stress_UspA"/>
</dbReference>
<dbReference type="PANTHER" id="PTHR46268:SF15">
    <property type="entry name" value="UNIVERSAL STRESS PROTEIN HP_0031"/>
    <property type="match status" value="1"/>
</dbReference>
<proteinExistence type="inferred from homology"/>
<feature type="domain" description="UspA" evidence="2">
    <location>
        <begin position="217"/>
        <end position="289"/>
    </location>
</feature>
<accession>A0A2W5BLP5</accession>
<evidence type="ECO:0000256" key="1">
    <source>
        <dbReference type="ARBA" id="ARBA00008791"/>
    </source>
</evidence>
<comment type="similarity">
    <text evidence="1">Belongs to the universal stress protein A family.</text>
</comment>
<name>A0A2W5BLP5_9BACT</name>
<dbReference type="EMBL" id="QFOT01000028">
    <property type="protein sequence ID" value="PZP56355.1"/>
    <property type="molecule type" value="Genomic_DNA"/>
</dbReference>
<dbReference type="Pfam" id="PF00582">
    <property type="entry name" value="Usp"/>
    <property type="match status" value="1"/>
</dbReference>
<dbReference type="InterPro" id="IPR006016">
    <property type="entry name" value="UspA"/>
</dbReference>
<evidence type="ECO:0000313" key="5">
    <source>
        <dbReference type="Proteomes" id="UP000249557"/>
    </source>
</evidence>
<evidence type="ECO:0000259" key="2">
    <source>
        <dbReference type="Pfam" id="PF00582"/>
    </source>
</evidence>
<dbReference type="AlphaFoldDB" id="A0A2W5BLP5"/>
<dbReference type="PRINTS" id="PR01438">
    <property type="entry name" value="UNVRSLSTRESS"/>
</dbReference>
<reference evidence="5 6" key="1">
    <citation type="submission" date="2017-08" db="EMBL/GenBank/DDBJ databases">
        <title>Infants hospitalized years apart are colonized by the same room-sourced microbial strains.</title>
        <authorList>
            <person name="Brooks B."/>
            <person name="Olm M.R."/>
            <person name="Firek B.A."/>
            <person name="Baker R."/>
            <person name="Thomas B.C."/>
            <person name="Morowitz M.J."/>
            <person name="Banfield J.F."/>
        </authorList>
    </citation>
    <scope>NUCLEOTIDE SEQUENCE [LARGE SCALE GENOMIC DNA]</scope>
    <source>
        <strain evidence="4">S2_006_000_R2_64</strain>
        <strain evidence="3">S2_018_000_R2_104</strain>
    </source>
</reference>
<dbReference type="Proteomes" id="UP000249557">
    <property type="component" value="Unassembled WGS sequence"/>
</dbReference>
<dbReference type="Gene3D" id="3.40.50.12370">
    <property type="match status" value="1"/>
</dbReference>
<comment type="caution">
    <text evidence="3">The sequence shown here is derived from an EMBL/GenBank/DDBJ whole genome shotgun (WGS) entry which is preliminary data.</text>
</comment>
<dbReference type="CDD" id="cd00293">
    <property type="entry name" value="USP-like"/>
    <property type="match status" value="1"/>
</dbReference>
<organism evidence="3 5">
    <name type="scientific">Micavibrio aeruginosavorus</name>
    <dbReference type="NCBI Taxonomy" id="349221"/>
    <lineage>
        <taxon>Bacteria</taxon>
        <taxon>Pseudomonadati</taxon>
        <taxon>Bdellovibrionota</taxon>
        <taxon>Bdellovibrionia</taxon>
        <taxon>Bdellovibrionales</taxon>
        <taxon>Pseudobdellovibrionaceae</taxon>
        <taxon>Micavibrio</taxon>
    </lineage>
</organism>
<sequence>MSIKSIMVAYSGYEEEICALDVAFQLAKRFHAHIDVWHISEHPVDIITKYSGSGYVGPFYDEMVIDALEKPVEQAKIAAEKKFKELALNHEIEIGSSRIQGKASASFLTASGDASIILQTKGRLADLIVLTRMWDRRIGKASEILQHCLFNTGRPVLAVPPGDHAITLNNKIAIAWDGSPQVTQTIALAMPLIRESSVSVITAMSKNAKEFPIDPEEIANALAVHDVDVKTIWAEVMDGDLEETLLESAKSSNASILIMGTYTKNRLSEVIFGGTTEYMLNCATCPILISH</sequence>
<evidence type="ECO:0000313" key="3">
    <source>
        <dbReference type="EMBL" id="PZO84011.1"/>
    </source>
</evidence>
<evidence type="ECO:0000313" key="6">
    <source>
        <dbReference type="Proteomes" id="UP000249739"/>
    </source>
</evidence>
<dbReference type="Proteomes" id="UP000249739">
    <property type="component" value="Unassembled WGS sequence"/>
</dbReference>
<dbReference type="PANTHER" id="PTHR46268">
    <property type="entry name" value="STRESS RESPONSE PROTEIN NHAX"/>
    <property type="match status" value="1"/>
</dbReference>
<gene>
    <name evidence="4" type="ORF">DI586_03885</name>
    <name evidence="3" type="ORF">DI626_08655</name>
</gene>
<dbReference type="SUPFAM" id="SSF52402">
    <property type="entry name" value="Adenine nucleotide alpha hydrolases-like"/>
    <property type="match status" value="2"/>
</dbReference>
<protein>
    <recommendedName>
        <fullName evidence="2">UspA domain-containing protein</fullName>
    </recommendedName>
</protein>
<dbReference type="EMBL" id="QFNK01000192">
    <property type="protein sequence ID" value="PZO84011.1"/>
    <property type="molecule type" value="Genomic_DNA"/>
</dbReference>